<reference evidence="4 5" key="2">
    <citation type="journal article" date="2012" name="Nature">
        <title>Insights into hominid evolution from the gorilla genome sequence.</title>
        <authorList>
            <person name="Scally A."/>
            <person name="Dutheil J.Y."/>
            <person name="Hillier L.W."/>
            <person name="Jordan G.E."/>
            <person name="Goodhead I."/>
            <person name="Herrero J."/>
            <person name="Hobolth A."/>
            <person name="Lappalainen T."/>
            <person name="Mailund T."/>
            <person name="Marques-Bonet T."/>
            <person name="McCarthy S."/>
            <person name="Montgomery S.H."/>
            <person name="Schwalie P.C."/>
            <person name="Tang Y.A."/>
            <person name="Ward M.C."/>
            <person name="Xue Y."/>
            <person name="Yngvadottir B."/>
            <person name="Alkan C."/>
            <person name="Andersen L.N."/>
            <person name="Ayub Q."/>
            <person name="Ball E.V."/>
            <person name="Beal K."/>
            <person name="Bradley B.J."/>
            <person name="Chen Y."/>
            <person name="Clee C.M."/>
            <person name="Fitzgerald S."/>
            <person name="Graves T.A."/>
            <person name="Gu Y."/>
            <person name="Heath P."/>
            <person name="Heger A."/>
            <person name="Karakoc E."/>
            <person name="Kolb-Kokocinski A."/>
            <person name="Laird G.K."/>
            <person name="Lunter G."/>
            <person name="Meader S."/>
            <person name="Mort M."/>
            <person name="Mullikin J.C."/>
            <person name="Munch K."/>
            <person name="O'Connor T.D."/>
            <person name="Phillips A.D."/>
            <person name="Prado-Martinez J."/>
            <person name="Rogers A.S."/>
            <person name="Sajjadian S."/>
            <person name="Schmidt D."/>
            <person name="Shaw K."/>
            <person name="Simpson J.T."/>
            <person name="Stenson P.D."/>
            <person name="Turner D.J."/>
            <person name="Vigilant L."/>
            <person name="Vilella A.J."/>
            <person name="Whitener W."/>
            <person name="Zhu B."/>
            <person name="Cooper D.N."/>
            <person name="de Jong P."/>
            <person name="Dermitzakis E.T."/>
            <person name="Eichler E.E."/>
            <person name="Flicek P."/>
            <person name="Goldman N."/>
            <person name="Mundy N.I."/>
            <person name="Ning Z."/>
            <person name="Odom D.T."/>
            <person name="Ponting C.P."/>
            <person name="Quail M.A."/>
            <person name="Ryder O.A."/>
            <person name="Searle S.M."/>
            <person name="Warren W.C."/>
            <person name="Wilson R.K."/>
            <person name="Schierup M.H."/>
            <person name="Rogers J."/>
            <person name="Tyler-Smith C."/>
            <person name="Durbin R."/>
        </authorList>
    </citation>
    <scope>NUCLEOTIDE SEQUENCE [LARGE SCALE GENOMIC DNA]</scope>
</reference>
<protein>
    <recommendedName>
        <fullName evidence="3">Ig-like domain-containing protein</fullName>
    </recommendedName>
</protein>
<dbReference type="InParanoid" id="A0A2I2YSH7"/>
<dbReference type="Pfam" id="PF07654">
    <property type="entry name" value="C1-set"/>
    <property type="match status" value="1"/>
</dbReference>
<dbReference type="PANTHER" id="PTHR23411">
    <property type="entry name" value="TAPASIN"/>
    <property type="match status" value="1"/>
</dbReference>
<reference evidence="4" key="3">
    <citation type="submission" date="2025-08" db="UniProtKB">
        <authorList>
            <consortium name="Ensembl"/>
        </authorList>
    </citation>
    <scope>IDENTIFICATION</scope>
</reference>
<organism evidence="4 5">
    <name type="scientific">Gorilla gorilla gorilla</name>
    <name type="common">Western lowland gorilla</name>
    <dbReference type="NCBI Taxonomy" id="9595"/>
    <lineage>
        <taxon>Eukaryota</taxon>
        <taxon>Metazoa</taxon>
        <taxon>Chordata</taxon>
        <taxon>Craniata</taxon>
        <taxon>Vertebrata</taxon>
        <taxon>Euteleostomi</taxon>
        <taxon>Mammalia</taxon>
        <taxon>Eutheria</taxon>
        <taxon>Euarchontoglires</taxon>
        <taxon>Primates</taxon>
        <taxon>Haplorrhini</taxon>
        <taxon>Catarrhini</taxon>
        <taxon>Hominidae</taxon>
        <taxon>Gorilla</taxon>
    </lineage>
</organism>
<dbReference type="InterPro" id="IPR050380">
    <property type="entry name" value="Immune_Resp_Modulators"/>
</dbReference>
<evidence type="ECO:0000259" key="3">
    <source>
        <dbReference type="PROSITE" id="PS50835"/>
    </source>
</evidence>
<dbReference type="GeneTree" id="ENSGT00940000163076"/>
<dbReference type="Bgee" id="ENSGGOG00000042939">
    <property type="expression patterns" value="Expressed in liver"/>
</dbReference>
<dbReference type="PROSITE" id="PS50835">
    <property type="entry name" value="IG_LIKE"/>
    <property type="match status" value="1"/>
</dbReference>
<reference evidence="5" key="1">
    <citation type="submission" date="2011-05" db="EMBL/GenBank/DDBJ databases">
        <title>Insights into the evolution of the great apes provided by the gorilla genome.</title>
        <authorList>
            <person name="Scally A."/>
        </authorList>
    </citation>
    <scope>NUCLEOTIDE SEQUENCE [LARGE SCALE GENOMIC DNA]</scope>
</reference>
<proteinExistence type="predicted"/>
<name>A0A2I2YSH7_GORGO</name>
<feature type="region of interest" description="Disordered" evidence="2">
    <location>
        <begin position="100"/>
        <end position="128"/>
    </location>
</feature>
<evidence type="ECO:0000256" key="1">
    <source>
        <dbReference type="ARBA" id="ARBA00023319"/>
    </source>
</evidence>
<dbReference type="InterPro" id="IPR013783">
    <property type="entry name" value="Ig-like_fold"/>
</dbReference>
<keyword evidence="1" id="KW-0393">Immunoglobulin domain</keyword>
<dbReference type="SMART" id="SM00407">
    <property type="entry name" value="IGc1"/>
    <property type="match status" value="1"/>
</dbReference>
<evidence type="ECO:0000256" key="2">
    <source>
        <dbReference type="SAM" id="MobiDB-lite"/>
    </source>
</evidence>
<feature type="compositionally biased region" description="Basic residues" evidence="2">
    <location>
        <begin position="118"/>
        <end position="128"/>
    </location>
</feature>
<dbReference type="Proteomes" id="UP000001519">
    <property type="component" value="Chromosome 14"/>
</dbReference>
<dbReference type="OMA" id="LFPLTRC"/>
<dbReference type="InterPro" id="IPR007110">
    <property type="entry name" value="Ig-like_dom"/>
</dbReference>
<reference evidence="4" key="4">
    <citation type="submission" date="2025-09" db="UniProtKB">
        <authorList>
            <consortium name="Ensembl"/>
        </authorList>
    </citation>
    <scope>IDENTIFICATION</scope>
</reference>
<dbReference type="Gene3D" id="2.60.40.10">
    <property type="entry name" value="Immunoglobulins"/>
    <property type="match status" value="1"/>
</dbReference>
<dbReference type="Ensembl" id="ENSGGOT00000064838.1">
    <property type="protein sequence ID" value="ENSGGOP00000037842.1"/>
    <property type="gene ID" value="ENSGGOG00000042939.1"/>
</dbReference>
<evidence type="ECO:0000313" key="4">
    <source>
        <dbReference type="Ensembl" id="ENSGGOP00000037842.1"/>
    </source>
</evidence>
<accession>A0A2I2YSH7</accession>
<dbReference type="EMBL" id="CABD030094401">
    <property type="status" value="NOT_ANNOTATED_CDS"/>
    <property type="molecule type" value="Genomic_DNA"/>
</dbReference>
<sequence>ASTQSPSVFPLTRCCKNIPSNATSVTLGCLATGYFPEPVMVTWDAGSLNGTTMTLPATTLTPSGHYATISLLTVSGAWAKQMFTCHVAHTPSSADWVDNKTFGGKRGPSSETTVPRSARLRAGRVGRG</sequence>
<dbReference type="FunFam" id="2.60.40.10:FF:001540">
    <property type="entry name" value="Immunoglobulin heavy constant gamma 1"/>
    <property type="match status" value="1"/>
</dbReference>
<feature type="domain" description="Ig-like" evidence="3">
    <location>
        <begin position="6"/>
        <end position="103"/>
    </location>
</feature>
<keyword evidence="5" id="KW-1185">Reference proteome</keyword>
<dbReference type="SUPFAM" id="SSF48726">
    <property type="entry name" value="Immunoglobulin"/>
    <property type="match status" value="1"/>
</dbReference>
<evidence type="ECO:0000313" key="5">
    <source>
        <dbReference type="Proteomes" id="UP000001519"/>
    </source>
</evidence>
<dbReference type="AlphaFoldDB" id="A0A2I2YSH7"/>
<dbReference type="InterPro" id="IPR036179">
    <property type="entry name" value="Ig-like_dom_sf"/>
</dbReference>
<dbReference type="InterPro" id="IPR003597">
    <property type="entry name" value="Ig_C1-set"/>
</dbReference>